<name>A0A1B9IPH6_9TREE</name>
<dbReference type="PROSITE" id="PS50118">
    <property type="entry name" value="HMG_BOX_2"/>
    <property type="match status" value="1"/>
</dbReference>
<protein>
    <recommendedName>
        <fullName evidence="4">HMG box domain-containing protein</fullName>
    </recommendedName>
</protein>
<dbReference type="SUPFAM" id="SSF47095">
    <property type="entry name" value="HMG-box"/>
    <property type="match status" value="1"/>
</dbReference>
<feature type="region of interest" description="Disordered" evidence="3">
    <location>
        <begin position="184"/>
        <end position="279"/>
    </location>
</feature>
<dbReference type="PANTHER" id="PTHR48112:SF22">
    <property type="entry name" value="MITOCHONDRIAL TRANSCRIPTION FACTOR A, ISOFORM B"/>
    <property type="match status" value="1"/>
</dbReference>
<evidence type="ECO:0000256" key="2">
    <source>
        <dbReference type="PROSITE-ProRule" id="PRU00267"/>
    </source>
</evidence>
<dbReference type="GO" id="GO:0003677">
    <property type="term" value="F:DNA binding"/>
    <property type="evidence" value="ECO:0007669"/>
    <property type="project" value="UniProtKB-UniRule"/>
</dbReference>
<feature type="compositionally biased region" description="Acidic residues" evidence="3">
    <location>
        <begin position="195"/>
        <end position="207"/>
    </location>
</feature>
<evidence type="ECO:0000313" key="6">
    <source>
        <dbReference type="Proteomes" id="UP000092583"/>
    </source>
</evidence>
<keyword evidence="2" id="KW-0539">Nucleus</keyword>
<dbReference type="Proteomes" id="UP000092583">
    <property type="component" value="Unassembled WGS sequence"/>
</dbReference>
<evidence type="ECO:0000259" key="4">
    <source>
        <dbReference type="PROSITE" id="PS50118"/>
    </source>
</evidence>
<evidence type="ECO:0000256" key="1">
    <source>
        <dbReference type="ARBA" id="ARBA00023125"/>
    </source>
</evidence>
<dbReference type="PANTHER" id="PTHR48112">
    <property type="entry name" value="HIGH MOBILITY GROUP PROTEIN DSP1"/>
    <property type="match status" value="1"/>
</dbReference>
<feature type="compositionally biased region" description="Low complexity" evidence="3">
    <location>
        <begin position="230"/>
        <end position="239"/>
    </location>
</feature>
<evidence type="ECO:0000313" key="5">
    <source>
        <dbReference type="EMBL" id="OCF57320.1"/>
    </source>
</evidence>
<keyword evidence="1 2" id="KW-0238">DNA-binding</keyword>
<organism evidence="5 6">
    <name type="scientific">Kwoniella mangroviensis CBS 10435</name>
    <dbReference type="NCBI Taxonomy" id="1331196"/>
    <lineage>
        <taxon>Eukaryota</taxon>
        <taxon>Fungi</taxon>
        <taxon>Dikarya</taxon>
        <taxon>Basidiomycota</taxon>
        <taxon>Agaricomycotina</taxon>
        <taxon>Tremellomycetes</taxon>
        <taxon>Tremellales</taxon>
        <taxon>Cryptococcaceae</taxon>
        <taxon>Kwoniella</taxon>
    </lineage>
</organism>
<dbReference type="STRING" id="1331196.A0A1B9IPH6"/>
<proteinExistence type="predicted"/>
<dbReference type="InterPro" id="IPR050342">
    <property type="entry name" value="HMGB"/>
</dbReference>
<dbReference type="OrthoDB" id="1919336at2759"/>
<dbReference type="InterPro" id="IPR009071">
    <property type="entry name" value="HMG_box_dom"/>
</dbReference>
<accession>A0A1B9IPH6</accession>
<dbReference type="EMBL" id="KI669463">
    <property type="protein sequence ID" value="OCF57320.1"/>
    <property type="molecule type" value="Genomic_DNA"/>
</dbReference>
<reference evidence="5 6" key="1">
    <citation type="submission" date="2013-07" db="EMBL/GenBank/DDBJ databases">
        <title>The Genome Sequence of Kwoniella mangroviensis CBS10435.</title>
        <authorList>
            <consortium name="The Broad Institute Genome Sequencing Platform"/>
            <person name="Cuomo C."/>
            <person name="Litvintseva A."/>
            <person name="Chen Y."/>
            <person name="Heitman J."/>
            <person name="Sun S."/>
            <person name="Springer D."/>
            <person name="Dromer F."/>
            <person name="Young S.K."/>
            <person name="Zeng Q."/>
            <person name="Gargeya S."/>
            <person name="Fitzgerald M."/>
            <person name="Abouelleil A."/>
            <person name="Alvarado L."/>
            <person name="Berlin A.M."/>
            <person name="Chapman S.B."/>
            <person name="Dewar J."/>
            <person name="Goldberg J."/>
            <person name="Griggs A."/>
            <person name="Gujja S."/>
            <person name="Hansen M."/>
            <person name="Howarth C."/>
            <person name="Imamovic A."/>
            <person name="Larimer J."/>
            <person name="McCowan C."/>
            <person name="Murphy C."/>
            <person name="Pearson M."/>
            <person name="Priest M."/>
            <person name="Roberts A."/>
            <person name="Saif S."/>
            <person name="Shea T."/>
            <person name="Sykes S."/>
            <person name="Wortman J."/>
            <person name="Nusbaum C."/>
            <person name="Birren B."/>
        </authorList>
    </citation>
    <scope>NUCLEOTIDE SEQUENCE [LARGE SCALE GENOMIC DNA]</scope>
    <source>
        <strain evidence="5 6">CBS 10435</strain>
    </source>
</reference>
<feature type="domain" description="HMG box" evidence="4">
    <location>
        <begin position="91"/>
        <end position="159"/>
    </location>
</feature>
<keyword evidence="6" id="KW-1185">Reference proteome</keyword>
<reference evidence="6" key="2">
    <citation type="submission" date="2013-12" db="EMBL/GenBank/DDBJ databases">
        <title>Evolution of pathogenesis and genome organization in the Tremellales.</title>
        <authorList>
            <person name="Cuomo C."/>
            <person name="Litvintseva A."/>
            <person name="Heitman J."/>
            <person name="Chen Y."/>
            <person name="Sun S."/>
            <person name="Springer D."/>
            <person name="Dromer F."/>
            <person name="Young S."/>
            <person name="Zeng Q."/>
            <person name="Chapman S."/>
            <person name="Gujja S."/>
            <person name="Saif S."/>
            <person name="Birren B."/>
        </authorList>
    </citation>
    <scope>NUCLEOTIDE SEQUENCE [LARGE SCALE GENOMIC DNA]</scope>
    <source>
        <strain evidence="6">CBS 10435</strain>
    </source>
</reference>
<dbReference type="InterPro" id="IPR036910">
    <property type="entry name" value="HMG_box_dom_sf"/>
</dbReference>
<evidence type="ECO:0000256" key="3">
    <source>
        <dbReference type="SAM" id="MobiDB-lite"/>
    </source>
</evidence>
<dbReference type="Pfam" id="PF00505">
    <property type="entry name" value="HMG_box"/>
    <property type="match status" value="1"/>
</dbReference>
<dbReference type="Gene3D" id="1.10.30.10">
    <property type="entry name" value="High mobility group box domain"/>
    <property type="match status" value="1"/>
</dbReference>
<dbReference type="SMART" id="SM00398">
    <property type="entry name" value="HMG"/>
    <property type="match status" value="1"/>
</dbReference>
<feature type="DNA-binding region" description="HMG box" evidence="2">
    <location>
        <begin position="91"/>
        <end position="159"/>
    </location>
</feature>
<sequence length="279" mass="30325">MSAPTYEEMEAKRQEMIASFREIASAMTRCVKVIEEYTSLSPSSLNKPDLSIFQNTILPNGQLVSDLLKANSQKEKEKKKKEKKPKDPNAPKRPPSAYIFFQNEIRDEIRNSNPGMSYKDILGVISAKWKDLTDAQRKVYEDAYAKAQVNFVEEEKIYAATKPAVTGQSSSAGVTNEAVIDPTLIAGVGGGADSDSTDDSDDSESDESPGPIGLSKPLTTALPLQVNPSTLHAATATLPVPTPAEDKKKDKKRKNKDGEVAVAPVGDTGDKKVSRFYSV</sequence>
<dbReference type="AlphaFoldDB" id="A0A1B9IPH6"/>
<dbReference type="GO" id="GO:0005634">
    <property type="term" value="C:nucleus"/>
    <property type="evidence" value="ECO:0007669"/>
    <property type="project" value="UniProtKB-UniRule"/>
</dbReference>
<gene>
    <name evidence="5" type="ORF">L486_04776</name>
</gene>
<feature type="region of interest" description="Disordered" evidence="3">
    <location>
        <begin position="68"/>
        <end position="96"/>
    </location>
</feature>